<dbReference type="InterPro" id="IPR048068">
    <property type="entry name" value="LarA-like"/>
</dbReference>
<reference evidence="2" key="2">
    <citation type="journal article" date="2021" name="PeerJ">
        <title>Extensive microbial diversity within the chicken gut microbiome revealed by metagenomics and culture.</title>
        <authorList>
            <person name="Gilroy R."/>
            <person name="Ravi A."/>
            <person name="Getino M."/>
            <person name="Pursley I."/>
            <person name="Horton D.L."/>
            <person name="Alikhan N.F."/>
            <person name="Baker D."/>
            <person name="Gharbi K."/>
            <person name="Hall N."/>
            <person name="Watson M."/>
            <person name="Adriaenssens E.M."/>
            <person name="Foster-Nyarko E."/>
            <person name="Jarju S."/>
            <person name="Secka A."/>
            <person name="Antonio M."/>
            <person name="Oren A."/>
            <person name="Chaudhuri R.R."/>
            <person name="La Ragione R."/>
            <person name="Hildebrand F."/>
            <person name="Pallen M.J."/>
        </authorList>
    </citation>
    <scope>NUCLEOTIDE SEQUENCE</scope>
    <source>
        <strain evidence="2">ChiHecec2B26-709</strain>
    </source>
</reference>
<dbReference type="EMBL" id="DVLC01000122">
    <property type="protein sequence ID" value="HIT47539.1"/>
    <property type="molecule type" value="Genomic_DNA"/>
</dbReference>
<proteinExistence type="predicted"/>
<organism evidence="2 3">
    <name type="scientific">Candidatus Cryptobacteroides merdipullorum</name>
    <dbReference type="NCBI Taxonomy" id="2840771"/>
    <lineage>
        <taxon>Bacteria</taxon>
        <taxon>Pseudomonadati</taxon>
        <taxon>Bacteroidota</taxon>
        <taxon>Bacteroidia</taxon>
        <taxon>Bacteroidales</taxon>
        <taxon>Candidatus Cryptobacteroides</taxon>
    </lineage>
</organism>
<feature type="domain" description="LarA-like N-terminal" evidence="1">
    <location>
        <begin position="32"/>
        <end position="179"/>
    </location>
</feature>
<comment type="caution">
    <text evidence="2">The sequence shown here is derived from an EMBL/GenBank/DDBJ whole genome shotgun (WGS) entry which is preliminary data.</text>
</comment>
<dbReference type="GO" id="GO:0050043">
    <property type="term" value="F:lactate racemase activity"/>
    <property type="evidence" value="ECO:0007669"/>
    <property type="project" value="InterPro"/>
</dbReference>
<evidence type="ECO:0000313" key="2">
    <source>
        <dbReference type="EMBL" id="HIT47539.1"/>
    </source>
</evidence>
<dbReference type="InterPro" id="IPR018657">
    <property type="entry name" value="LarA-like_N"/>
</dbReference>
<protein>
    <submittedName>
        <fullName evidence="2">DUF2088 domain-containing protein</fullName>
    </submittedName>
</protein>
<accession>A0A9D1GPJ6</accession>
<dbReference type="Pfam" id="PF09861">
    <property type="entry name" value="Lar_N"/>
    <property type="match status" value="1"/>
</dbReference>
<dbReference type="Proteomes" id="UP000886881">
    <property type="component" value="Unassembled WGS sequence"/>
</dbReference>
<evidence type="ECO:0000259" key="1">
    <source>
        <dbReference type="Pfam" id="PF09861"/>
    </source>
</evidence>
<dbReference type="AlphaFoldDB" id="A0A9D1GPJ6"/>
<dbReference type="PANTHER" id="PTHR33171:SF17">
    <property type="entry name" value="LARA-LIKE N-TERMINAL DOMAIN-CONTAINING PROTEIN"/>
    <property type="match status" value="1"/>
</dbReference>
<dbReference type="Gene3D" id="3.90.226.30">
    <property type="match status" value="1"/>
</dbReference>
<name>A0A9D1GPJ6_9BACT</name>
<dbReference type="Gene3D" id="3.40.50.11440">
    <property type="match status" value="1"/>
</dbReference>
<reference evidence="2" key="1">
    <citation type="submission" date="2020-10" db="EMBL/GenBank/DDBJ databases">
        <authorList>
            <person name="Gilroy R."/>
        </authorList>
    </citation>
    <scope>NUCLEOTIDE SEQUENCE</scope>
    <source>
        <strain evidence="2">ChiHecec2B26-709</strain>
    </source>
</reference>
<evidence type="ECO:0000313" key="3">
    <source>
        <dbReference type="Proteomes" id="UP000886881"/>
    </source>
</evidence>
<sequence>MLYYARGSKTDNITPDEVRAILSEVLGKLGKKNRVIALPPDFTRLNSYAGPITEMVYDYYGDALTDVMPALGTHSPMPEWQLREMFGHVPLDRFRVHDWRNDVVDVGEVPSEFVREVSEGKLDYSLKAQVNKLLLEPSVDLILSIGQVVPHEVIGMANYTKNIFVGVGGSDFINKSHYIGAVYGLERIMGRAMSPVRKVFEYAREHFISRLPIVYVLTVRAKNEETGQMELKGLFIGDDFECFQKASELSLETNFIMVDHEIKKCIVYLDPEEFKSTWLGNKSVYRTRMALADGAELIVVAPALKEFGEDKTIDTLIRKYGYKGTPHTLEATAANKDLQDNLGASAHLIHGSSEGRFTITYCPGPEMTREEIEGVGFNYGVLDEVLARYPLDKLKDGWNTMPDGEEVYYISNPALGLWAYPGRFKD</sequence>
<gene>
    <name evidence="2" type="ORF">IAC35_06750</name>
</gene>
<dbReference type="InterPro" id="IPR043166">
    <property type="entry name" value="LarA-like_C"/>
</dbReference>
<dbReference type="PANTHER" id="PTHR33171">
    <property type="entry name" value="LAR_N DOMAIN-CONTAINING PROTEIN"/>
    <property type="match status" value="1"/>
</dbReference>